<proteinExistence type="predicted"/>
<dbReference type="Proteomes" id="UP001321473">
    <property type="component" value="Unassembled WGS sequence"/>
</dbReference>
<accession>A0AAQ4FI41</accession>
<feature type="compositionally biased region" description="Polar residues" evidence="1">
    <location>
        <begin position="38"/>
        <end position="51"/>
    </location>
</feature>
<name>A0AAQ4FI41_AMBAM</name>
<evidence type="ECO:0008006" key="5">
    <source>
        <dbReference type="Google" id="ProtNLM"/>
    </source>
</evidence>
<keyword evidence="4" id="KW-1185">Reference proteome</keyword>
<evidence type="ECO:0000313" key="4">
    <source>
        <dbReference type="Proteomes" id="UP001321473"/>
    </source>
</evidence>
<keyword evidence="2" id="KW-1133">Transmembrane helix</keyword>
<sequence length="220" mass="22815">MAGRPAEPVVQGSVYITSQENIPPRIPATTPPRVAFGRSTTAAPPSPALQPQRQISREVFLTAVAATPARQVARSGFYVVPFQSPGRRAPAPPGPPSARVVPLSATAAGAEQSGSFLWVVGTVAYLAFMVLTLVSAILYVVVSADVRSQTQTVGYPEAEISILPSNGSRLATESVQSTSLGLTPMTSASRNAGFTALPTYAGEILGTTELTDAGYSPDSE</sequence>
<organism evidence="3 4">
    <name type="scientific">Amblyomma americanum</name>
    <name type="common">Lone star tick</name>
    <dbReference type="NCBI Taxonomy" id="6943"/>
    <lineage>
        <taxon>Eukaryota</taxon>
        <taxon>Metazoa</taxon>
        <taxon>Ecdysozoa</taxon>
        <taxon>Arthropoda</taxon>
        <taxon>Chelicerata</taxon>
        <taxon>Arachnida</taxon>
        <taxon>Acari</taxon>
        <taxon>Parasitiformes</taxon>
        <taxon>Ixodida</taxon>
        <taxon>Ixodoidea</taxon>
        <taxon>Ixodidae</taxon>
        <taxon>Amblyomminae</taxon>
        <taxon>Amblyomma</taxon>
    </lineage>
</organism>
<evidence type="ECO:0000313" key="3">
    <source>
        <dbReference type="EMBL" id="KAK8786947.1"/>
    </source>
</evidence>
<evidence type="ECO:0000256" key="1">
    <source>
        <dbReference type="SAM" id="MobiDB-lite"/>
    </source>
</evidence>
<keyword evidence="2" id="KW-0472">Membrane</keyword>
<keyword evidence="2" id="KW-0812">Transmembrane</keyword>
<reference evidence="3 4" key="1">
    <citation type="journal article" date="2023" name="Arcadia Sci">
        <title>De novo assembly of a long-read Amblyomma americanum tick genome.</title>
        <authorList>
            <person name="Chou S."/>
            <person name="Poskanzer K.E."/>
            <person name="Rollins M."/>
            <person name="Thuy-Boun P.S."/>
        </authorList>
    </citation>
    <scope>NUCLEOTIDE SEQUENCE [LARGE SCALE GENOMIC DNA]</scope>
    <source>
        <strain evidence="3">F_SG_1</strain>
        <tissue evidence="3">Salivary glands</tissue>
    </source>
</reference>
<gene>
    <name evidence="3" type="ORF">V5799_023280</name>
</gene>
<evidence type="ECO:0000256" key="2">
    <source>
        <dbReference type="SAM" id="Phobius"/>
    </source>
</evidence>
<feature type="region of interest" description="Disordered" evidence="1">
    <location>
        <begin position="21"/>
        <end position="51"/>
    </location>
</feature>
<comment type="caution">
    <text evidence="3">The sequence shown here is derived from an EMBL/GenBank/DDBJ whole genome shotgun (WGS) entry which is preliminary data.</text>
</comment>
<feature type="transmembrane region" description="Helical" evidence="2">
    <location>
        <begin position="116"/>
        <end position="142"/>
    </location>
</feature>
<protein>
    <recommendedName>
        <fullName evidence="5">Transmembrane protein</fullName>
    </recommendedName>
</protein>
<dbReference type="AlphaFoldDB" id="A0AAQ4FI41"/>
<dbReference type="EMBL" id="JARKHS020002263">
    <property type="protein sequence ID" value="KAK8786947.1"/>
    <property type="molecule type" value="Genomic_DNA"/>
</dbReference>